<comment type="caution">
    <text evidence="2">The sequence shown here is derived from an EMBL/GenBank/DDBJ whole genome shotgun (WGS) entry which is preliminary data.</text>
</comment>
<protein>
    <recommendedName>
        <fullName evidence="1">TIR domain-containing protein</fullName>
    </recommendedName>
</protein>
<dbReference type="SUPFAM" id="SSF52200">
    <property type="entry name" value="Toll/Interleukin receptor TIR domain"/>
    <property type="match status" value="1"/>
</dbReference>
<gene>
    <name evidence="2" type="ORF">GCM10010170_027540</name>
</gene>
<organism evidence="2 3">
    <name type="scientific">Dactylosporangium salmoneum</name>
    <dbReference type="NCBI Taxonomy" id="53361"/>
    <lineage>
        <taxon>Bacteria</taxon>
        <taxon>Bacillati</taxon>
        <taxon>Actinomycetota</taxon>
        <taxon>Actinomycetes</taxon>
        <taxon>Micromonosporales</taxon>
        <taxon>Micromonosporaceae</taxon>
        <taxon>Dactylosporangium</taxon>
    </lineage>
</organism>
<name>A0ABN3G3N0_9ACTN</name>
<dbReference type="Proteomes" id="UP001501444">
    <property type="component" value="Unassembled WGS sequence"/>
</dbReference>
<evidence type="ECO:0000313" key="3">
    <source>
        <dbReference type="Proteomes" id="UP001501444"/>
    </source>
</evidence>
<sequence>MSYSRRDEEYVRGLRGDLLSAGVECWIDTANIQAGDRLNPAIEEAISRSSLMFAYVTKSYLRSRWCMKELRHALASPQVTVAPYADSPETLTEVPDDLIDEIAFGVLTPEVRTRALVELAGRAWASLQTVRRVVPAANHILAGPAIFDSAGYSRSDLMRRARKELILAGPNLRSWLSDRECKRDLVALVKQRRVRVTLILTTYECLRPIAAEGAVHLRESAKDIRSMLAELDGEERDLMSAHFHVGAATLSAVIIDPATPEGILFFSPRWAIQFLPQDRMTCVIDKSVNSADLFKAVYNGVLLMTQGDAKSVEEMLT</sequence>
<keyword evidence="3" id="KW-1185">Reference proteome</keyword>
<accession>A0ABN3G3N0</accession>
<dbReference type="PROSITE" id="PS50104">
    <property type="entry name" value="TIR"/>
    <property type="match status" value="1"/>
</dbReference>
<feature type="domain" description="TIR" evidence="1">
    <location>
        <begin position="1"/>
        <end position="131"/>
    </location>
</feature>
<dbReference type="InterPro" id="IPR035897">
    <property type="entry name" value="Toll_tir_struct_dom_sf"/>
</dbReference>
<reference evidence="2 3" key="1">
    <citation type="journal article" date="2019" name="Int. J. Syst. Evol. Microbiol.">
        <title>The Global Catalogue of Microorganisms (GCM) 10K type strain sequencing project: providing services to taxonomists for standard genome sequencing and annotation.</title>
        <authorList>
            <consortium name="The Broad Institute Genomics Platform"/>
            <consortium name="The Broad Institute Genome Sequencing Center for Infectious Disease"/>
            <person name="Wu L."/>
            <person name="Ma J."/>
        </authorList>
    </citation>
    <scope>NUCLEOTIDE SEQUENCE [LARGE SCALE GENOMIC DNA]</scope>
    <source>
        <strain evidence="2 3">JCM 3272</strain>
    </source>
</reference>
<dbReference type="Gene3D" id="3.40.50.10140">
    <property type="entry name" value="Toll/interleukin-1 receptor homology (TIR) domain"/>
    <property type="match status" value="1"/>
</dbReference>
<evidence type="ECO:0000313" key="2">
    <source>
        <dbReference type="EMBL" id="GAA2343026.1"/>
    </source>
</evidence>
<dbReference type="Pfam" id="PF13676">
    <property type="entry name" value="TIR_2"/>
    <property type="match status" value="1"/>
</dbReference>
<evidence type="ECO:0000259" key="1">
    <source>
        <dbReference type="PROSITE" id="PS50104"/>
    </source>
</evidence>
<dbReference type="InterPro" id="IPR000157">
    <property type="entry name" value="TIR_dom"/>
</dbReference>
<dbReference type="EMBL" id="BAAARV010000023">
    <property type="protein sequence ID" value="GAA2343026.1"/>
    <property type="molecule type" value="Genomic_DNA"/>
</dbReference>
<proteinExistence type="predicted"/>